<sequence>MTSPHALPAPTLGFLLNDVARLLRKRFEQNARGLGLTRAQWQTLAHLRRAEGIQQSGLADILEIEPITLARIVDRLEAAGLVERRPDPKDRRVKRLFLRPEAHPLIHDMQAIGDATRAEALAGVSDADRDHLERILATMKTNLVQACGTGCRQKEAAHG</sequence>
<dbReference type="EMBL" id="JAQQLI010000002">
    <property type="protein sequence ID" value="MDC7784454.1"/>
    <property type="molecule type" value="Genomic_DNA"/>
</dbReference>
<dbReference type="PANTHER" id="PTHR42756:SF1">
    <property type="entry name" value="TRANSCRIPTIONAL REPRESSOR OF EMRAB OPERON"/>
    <property type="match status" value="1"/>
</dbReference>
<keyword evidence="2" id="KW-0238">DNA-binding</keyword>
<dbReference type="Pfam" id="PF12802">
    <property type="entry name" value="MarR_2"/>
    <property type="match status" value="1"/>
</dbReference>
<comment type="caution">
    <text evidence="5">The sequence shown here is derived from an EMBL/GenBank/DDBJ whole genome shotgun (WGS) entry which is preliminary data.</text>
</comment>
<protein>
    <submittedName>
        <fullName evidence="5">MarR family transcriptional regulator</fullName>
    </submittedName>
</protein>
<gene>
    <name evidence="5" type="ORF">PQJ73_02050</name>
</gene>
<evidence type="ECO:0000256" key="3">
    <source>
        <dbReference type="ARBA" id="ARBA00023163"/>
    </source>
</evidence>
<dbReference type="PRINTS" id="PR00598">
    <property type="entry name" value="HTHMARR"/>
</dbReference>
<evidence type="ECO:0000259" key="4">
    <source>
        <dbReference type="PROSITE" id="PS50995"/>
    </source>
</evidence>
<dbReference type="SUPFAM" id="SSF46785">
    <property type="entry name" value="Winged helix' DNA-binding domain"/>
    <property type="match status" value="1"/>
</dbReference>
<organism evidence="5 6">
    <name type="scientific">Rhodoplanes tepidamans</name>
    <name type="common">Rhodoplanes cryptolactis</name>
    <dbReference type="NCBI Taxonomy" id="200616"/>
    <lineage>
        <taxon>Bacteria</taxon>
        <taxon>Pseudomonadati</taxon>
        <taxon>Pseudomonadota</taxon>
        <taxon>Alphaproteobacteria</taxon>
        <taxon>Hyphomicrobiales</taxon>
        <taxon>Nitrobacteraceae</taxon>
        <taxon>Rhodoplanes</taxon>
    </lineage>
</organism>
<proteinExistence type="predicted"/>
<evidence type="ECO:0000256" key="1">
    <source>
        <dbReference type="ARBA" id="ARBA00023015"/>
    </source>
</evidence>
<dbReference type="PROSITE" id="PS50995">
    <property type="entry name" value="HTH_MARR_2"/>
    <property type="match status" value="1"/>
</dbReference>
<name>A0ABT5J487_RHOTP</name>
<accession>A0ABT5J487</accession>
<keyword evidence="3" id="KW-0804">Transcription</keyword>
<dbReference type="InterPro" id="IPR036388">
    <property type="entry name" value="WH-like_DNA-bd_sf"/>
</dbReference>
<reference evidence="5" key="1">
    <citation type="journal article" date="2023" name="Microbiol Resour">
        <title>Genome Sequences of Rhodoplanes serenus and Two Thermotolerant Strains, Rhodoplanes tepidamans and 'Rhodoplanes cryptolactis,' Further Refine the Genus.</title>
        <authorList>
            <person name="Rayyan A.A."/>
            <person name="Kyndt J.A."/>
        </authorList>
    </citation>
    <scope>NUCLEOTIDE SEQUENCE</scope>
    <source>
        <strain evidence="5">DSM 9987</strain>
    </source>
</reference>
<dbReference type="Gene3D" id="1.10.10.10">
    <property type="entry name" value="Winged helix-like DNA-binding domain superfamily/Winged helix DNA-binding domain"/>
    <property type="match status" value="1"/>
</dbReference>
<dbReference type="InterPro" id="IPR000835">
    <property type="entry name" value="HTH_MarR-typ"/>
</dbReference>
<dbReference type="Proteomes" id="UP001165652">
    <property type="component" value="Unassembled WGS sequence"/>
</dbReference>
<dbReference type="InterPro" id="IPR036390">
    <property type="entry name" value="WH_DNA-bd_sf"/>
</dbReference>
<evidence type="ECO:0000256" key="2">
    <source>
        <dbReference type="ARBA" id="ARBA00023125"/>
    </source>
</evidence>
<feature type="domain" description="HTH marR-type" evidence="4">
    <location>
        <begin position="9"/>
        <end position="141"/>
    </location>
</feature>
<evidence type="ECO:0000313" key="5">
    <source>
        <dbReference type="EMBL" id="MDC7784454.1"/>
    </source>
</evidence>
<dbReference type="RefSeq" id="WP_272775304.1">
    <property type="nucleotide sequence ID" value="NZ_JAQQLI010000002.1"/>
</dbReference>
<keyword evidence="1" id="KW-0805">Transcription regulation</keyword>
<dbReference type="SMART" id="SM00347">
    <property type="entry name" value="HTH_MARR"/>
    <property type="match status" value="1"/>
</dbReference>
<evidence type="ECO:0000313" key="6">
    <source>
        <dbReference type="Proteomes" id="UP001165652"/>
    </source>
</evidence>
<dbReference type="PANTHER" id="PTHR42756">
    <property type="entry name" value="TRANSCRIPTIONAL REGULATOR, MARR"/>
    <property type="match status" value="1"/>
</dbReference>
<keyword evidence="6" id="KW-1185">Reference proteome</keyword>
<reference evidence="5" key="2">
    <citation type="submission" date="2023-02" db="EMBL/GenBank/DDBJ databases">
        <authorList>
            <person name="Rayyan A."/>
            <person name="Meyer T."/>
            <person name="Kyndt J.A."/>
        </authorList>
    </citation>
    <scope>NUCLEOTIDE SEQUENCE</scope>
    <source>
        <strain evidence="5">DSM 9987</strain>
    </source>
</reference>